<feature type="coiled-coil region" evidence="1">
    <location>
        <begin position="262"/>
        <end position="310"/>
    </location>
</feature>
<name>A0A382E4S6_9ZZZZ</name>
<evidence type="ECO:0008006" key="3">
    <source>
        <dbReference type="Google" id="ProtNLM"/>
    </source>
</evidence>
<dbReference type="SUPFAM" id="SSF81901">
    <property type="entry name" value="HCP-like"/>
    <property type="match status" value="1"/>
</dbReference>
<evidence type="ECO:0000256" key="1">
    <source>
        <dbReference type="SAM" id="Coils"/>
    </source>
</evidence>
<feature type="coiled-coil region" evidence="1">
    <location>
        <begin position="173"/>
        <end position="222"/>
    </location>
</feature>
<sequence length="407" mass="46778">VKKLLLILVLFLGFIGSTYADFESWFNASNECQKTNNLEKESNQKETIIQNLESMAKEGVARASHCLGQLYEDGFVTRDAQESFTWYLKAAELGYPSALYKVGFMYQQGEGVIEDHNQALNWFKKAAESGDSRAINQLAVMYEFGSGVAKNYKEAIFWTKLAIELELPYQEKLNKLELLAKTEDEEIKRREEAERAPIEQAYQDALENARRLSQESIQLKADLDLVKYQLDLLNAVWEAKDELARDEINKLKQTSASNNLLISDLKSENEKIEKRLSSVLQEIEKNSQELLQLKAELVEQLQAKELLIENHLNILKSTYMNAIVASVKSKWQFFGIKNDWVCDVRIIQDEKGVVKEVDINNCIIDESYKENLFMNSIERAIYKASPLPLAPDEAVFDREILFRFVVD</sequence>
<dbReference type="Gene3D" id="1.25.40.10">
    <property type="entry name" value="Tetratricopeptide repeat domain"/>
    <property type="match status" value="1"/>
</dbReference>
<dbReference type="AlphaFoldDB" id="A0A382E4S6"/>
<organism evidence="2">
    <name type="scientific">marine metagenome</name>
    <dbReference type="NCBI Taxonomy" id="408172"/>
    <lineage>
        <taxon>unclassified sequences</taxon>
        <taxon>metagenomes</taxon>
        <taxon>ecological metagenomes</taxon>
    </lineage>
</organism>
<keyword evidence="1" id="KW-0175">Coiled coil</keyword>
<dbReference type="Pfam" id="PF08238">
    <property type="entry name" value="Sel1"/>
    <property type="match status" value="3"/>
</dbReference>
<dbReference type="PANTHER" id="PTHR45084">
    <property type="entry name" value="ERAD-ASSOCIATED E3 UBIQUITIN-PROTEIN LIGASE COMPONENT HRD3A-RELATED"/>
    <property type="match status" value="1"/>
</dbReference>
<gene>
    <name evidence="2" type="ORF">METZ01_LOCUS198206</name>
</gene>
<dbReference type="SUPFAM" id="SSF74653">
    <property type="entry name" value="TolA/TonB C-terminal domain"/>
    <property type="match status" value="1"/>
</dbReference>
<proteinExistence type="predicted"/>
<dbReference type="InterPro" id="IPR011990">
    <property type="entry name" value="TPR-like_helical_dom_sf"/>
</dbReference>
<dbReference type="EMBL" id="UINC01042557">
    <property type="protein sequence ID" value="SVB45352.1"/>
    <property type="molecule type" value="Genomic_DNA"/>
</dbReference>
<protein>
    <recommendedName>
        <fullName evidence="3">TonB C-terminal domain-containing protein</fullName>
    </recommendedName>
</protein>
<dbReference type="GO" id="GO:0036503">
    <property type="term" value="P:ERAD pathway"/>
    <property type="evidence" value="ECO:0007669"/>
    <property type="project" value="InterPro"/>
</dbReference>
<reference evidence="2" key="1">
    <citation type="submission" date="2018-05" db="EMBL/GenBank/DDBJ databases">
        <authorList>
            <person name="Lanie J.A."/>
            <person name="Ng W.-L."/>
            <person name="Kazmierczak K.M."/>
            <person name="Andrzejewski T.M."/>
            <person name="Davidsen T.M."/>
            <person name="Wayne K.J."/>
            <person name="Tettelin H."/>
            <person name="Glass J.I."/>
            <person name="Rusch D."/>
            <person name="Podicherti R."/>
            <person name="Tsui H.-C.T."/>
            <person name="Winkler M.E."/>
        </authorList>
    </citation>
    <scope>NUCLEOTIDE SEQUENCE</scope>
</reference>
<dbReference type="PANTHER" id="PTHR45084:SF1">
    <property type="entry name" value="ERAD-ASSOCIATED E3 UBIQUITIN-PROTEIN LIGASE COMPONENT HRD3A-RELATED"/>
    <property type="match status" value="1"/>
</dbReference>
<dbReference type="InterPro" id="IPR006597">
    <property type="entry name" value="Sel1-like"/>
</dbReference>
<dbReference type="InterPro" id="IPR044623">
    <property type="entry name" value="HRD3"/>
</dbReference>
<evidence type="ECO:0000313" key="2">
    <source>
        <dbReference type="EMBL" id="SVB45352.1"/>
    </source>
</evidence>
<dbReference type="Gene3D" id="3.30.1150.10">
    <property type="match status" value="1"/>
</dbReference>
<accession>A0A382E4S6</accession>
<dbReference type="SMART" id="SM00671">
    <property type="entry name" value="SEL1"/>
    <property type="match status" value="3"/>
</dbReference>
<feature type="non-terminal residue" evidence="2">
    <location>
        <position position="1"/>
    </location>
</feature>